<dbReference type="Pfam" id="PF12771">
    <property type="entry name" value="SusD-like_2"/>
    <property type="match status" value="1"/>
</dbReference>
<comment type="caution">
    <text evidence="2">The sequence shown here is derived from an EMBL/GenBank/DDBJ whole genome shotgun (WGS) entry which is preliminary data.</text>
</comment>
<reference evidence="2 3" key="1">
    <citation type="submission" date="2023-05" db="EMBL/GenBank/DDBJ databases">
        <title>Novel species of genus Flectobacillus isolated from stream in China.</title>
        <authorList>
            <person name="Lu H."/>
        </authorList>
    </citation>
    <scope>NUCLEOTIDE SEQUENCE [LARGE SCALE GENOMIC DNA]</scope>
    <source>
        <strain evidence="2 3">KCTC 42575</strain>
    </source>
</reference>
<keyword evidence="3" id="KW-1185">Reference proteome</keyword>
<dbReference type="PROSITE" id="PS51257">
    <property type="entry name" value="PROKAR_LIPOPROTEIN"/>
    <property type="match status" value="1"/>
</dbReference>
<keyword evidence="1" id="KW-0732">Signal</keyword>
<evidence type="ECO:0000313" key="3">
    <source>
        <dbReference type="Proteomes" id="UP001236507"/>
    </source>
</evidence>
<accession>A0ABT6Y2C4</accession>
<gene>
    <name evidence="2" type="ORF">QM524_00755</name>
</gene>
<feature type="chain" id="PRO_5045175075" evidence="1">
    <location>
        <begin position="24"/>
        <end position="483"/>
    </location>
</feature>
<organism evidence="2 3">
    <name type="scientific">Flectobacillus roseus</name>
    <dbReference type="NCBI Taxonomy" id="502259"/>
    <lineage>
        <taxon>Bacteria</taxon>
        <taxon>Pseudomonadati</taxon>
        <taxon>Bacteroidota</taxon>
        <taxon>Cytophagia</taxon>
        <taxon>Cytophagales</taxon>
        <taxon>Flectobacillaceae</taxon>
        <taxon>Flectobacillus</taxon>
    </lineage>
</organism>
<dbReference type="InterPro" id="IPR041662">
    <property type="entry name" value="SusD-like_2"/>
</dbReference>
<keyword evidence="2" id="KW-0449">Lipoprotein</keyword>
<dbReference type="EMBL" id="JASHIF010000002">
    <property type="protein sequence ID" value="MDI9857723.1"/>
    <property type="molecule type" value="Genomic_DNA"/>
</dbReference>
<proteinExistence type="predicted"/>
<name>A0ABT6Y2C4_9BACT</name>
<feature type="signal peptide" evidence="1">
    <location>
        <begin position="1"/>
        <end position="23"/>
    </location>
</feature>
<dbReference type="SUPFAM" id="SSF48452">
    <property type="entry name" value="TPR-like"/>
    <property type="match status" value="1"/>
</dbReference>
<sequence length="483" mass="53043">MIRKNILKTLGFASVMLFTASCSDFGTMNDNPNAIVTPVTSALLTNALLDFDSPATNGSIRNGLYCQYFAETQYTETSLYAIPQIGWDGNYAGSLYDLQNIINNNTDPATKAYAALNGSNNNQIALARIVKAYRFLMLTDQWGDMPYSEALQLKTQPKYDTQQEIYNGLFKELKEAVAQFDGGAAPAGDIVHSGNLTRWKKFANSLRLIMALRLSKVDPTTGKAQFLDALASSGGVIDANEDNTQVAYPGGTFNSPWYNTYNGRKDYGISDVIVNMLYATSDARVNAYGEPNASGTVVPMPYGLTRDDAVNYTNAHADWSRILNPSFRAGSSTSFVLTAASVYLARAEAAALGWTTENASTMYSKGLEMSWKQWGVFDQTKFNTFMANAGVQLGTTSTDILTKVRTQRYISFFPDGANGWSEWRRTGVPALAPTPKATNTSKQIPRRFVYGSNEPNLNKTNYQAAVSRLTGGDTQDAKIWWDK</sequence>
<dbReference type="Proteomes" id="UP001236507">
    <property type="component" value="Unassembled WGS sequence"/>
</dbReference>
<evidence type="ECO:0000313" key="2">
    <source>
        <dbReference type="EMBL" id="MDI9857723.1"/>
    </source>
</evidence>
<dbReference type="RefSeq" id="WP_283343041.1">
    <property type="nucleotide sequence ID" value="NZ_JASHIF010000002.1"/>
</dbReference>
<protein>
    <submittedName>
        <fullName evidence="2">SusD/RagB family nutrient-binding outer membrane lipoprotein</fullName>
    </submittedName>
</protein>
<dbReference type="Gene3D" id="1.25.40.390">
    <property type="match status" value="1"/>
</dbReference>
<evidence type="ECO:0000256" key="1">
    <source>
        <dbReference type="SAM" id="SignalP"/>
    </source>
</evidence>
<dbReference type="InterPro" id="IPR011990">
    <property type="entry name" value="TPR-like_helical_dom_sf"/>
</dbReference>